<proteinExistence type="predicted"/>
<accession>A0A448BY44</accession>
<organism evidence="1 2">
    <name type="scientific">Pseudomonas fluorescens</name>
    <dbReference type="NCBI Taxonomy" id="294"/>
    <lineage>
        <taxon>Bacteria</taxon>
        <taxon>Pseudomonadati</taxon>
        <taxon>Pseudomonadota</taxon>
        <taxon>Gammaproteobacteria</taxon>
        <taxon>Pseudomonadales</taxon>
        <taxon>Pseudomonadaceae</taxon>
        <taxon>Pseudomonas</taxon>
    </lineage>
</organism>
<protein>
    <submittedName>
        <fullName evidence="1">Protein of uncharacterized function (DUF3296)</fullName>
    </submittedName>
</protein>
<reference evidence="1 2" key="1">
    <citation type="submission" date="2018-12" db="EMBL/GenBank/DDBJ databases">
        <authorList>
            <consortium name="Pathogen Informatics"/>
        </authorList>
    </citation>
    <scope>NUCLEOTIDE SEQUENCE [LARGE SCALE GENOMIC DNA]</scope>
    <source>
        <strain evidence="1 2">NCTC10783</strain>
    </source>
</reference>
<dbReference type="AlphaFoldDB" id="A0A448BY44"/>
<name>A0A448BY44_PSEFL</name>
<dbReference type="Proteomes" id="UP000278078">
    <property type="component" value="Chromosome"/>
</dbReference>
<sequence>MIKQTAKHLSQSDIAIQIERLVNAVIRHDSPAFRISYDAQGDEVIERTRLSRYCDHIRQMYHLVHDETYALSEHLLAFKEACYDIGIEFGMFGMTCMDESEGGLLSEAQTYNWLVERIREHVQTKWFKRGKSDRAYREKRNRQTVTEYVERVLDSRSRTVVVRVNLYYREAARSRLKVEDVFEDLDRLIRAREYDPVFQHETGYICAVEQGEDMGYHIHAAFFFDGRKVLMDIVKAKAIGKLWERITDGWGYFHSCNHDKARYKERCGVGMFKHRDGTGKQNVINACHYLIEDGQSLRVKPVGARCLRLGRLTSLSERADHALTPSRWAR</sequence>
<dbReference type="EMBL" id="LR134300">
    <property type="protein sequence ID" value="VEE50273.1"/>
    <property type="molecule type" value="Genomic_DNA"/>
</dbReference>
<gene>
    <name evidence="1" type="ORF">NCTC10783_06238</name>
</gene>
<evidence type="ECO:0000313" key="2">
    <source>
        <dbReference type="Proteomes" id="UP000278078"/>
    </source>
</evidence>
<evidence type="ECO:0000313" key="1">
    <source>
        <dbReference type="EMBL" id="VEE50273.1"/>
    </source>
</evidence>